<dbReference type="EMBL" id="MGAQ01000024">
    <property type="protein sequence ID" value="OGK49864.1"/>
    <property type="molecule type" value="Genomic_DNA"/>
</dbReference>
<comment type="caution">
    <text evidence="3">The sequence shown here is derived from an EMBL/GenBank/DDBJ whole genome shotgun (WGS) entry which is preliminary data.</text>
</comment>
<dbReference type="SUPFAM" id="SSF48317">
    <property type="entry name" value="Acid phosphatase/Vanadium-dependent haloperoxidase"/>
    <property type="match status" value="1"/>
</dbReference>
<organism evidence="3 4">
    <name type="scientific">Candidatus Roizmanbacteria bacterium RIFCSPLOWO2_01_FULL_40_42</name>
    <dbReference type="NCBI Taxonomy" id="1802066"/>
    <lineage>
        <taxon>Bacteria</taxon>
        <taxon>Candidatus Roizmaniibacteriota</taxon>
    </lineage>
</organism>
<dbReference type="InterPro" id="IPR036938">
    <property type="entry name" value="PAP2/HPO_sf"/>
</dbReference>
<protein>
    <recommendedName>
        <fullName evidence="2">Phosphatidic acid phosphatase type 2/haloperoxidase domain-containing protein</fullName>
    </recommendedName>
</protein>
<dbReference type="PANTHER" id="PTHR14969">
    <property type="entry name" value="SPHINGOSINE-1-PHOSPHATE PHOSPHOHYDROLASE"/>
    <property type="match status" value="1"/>
</dbReference>
<feature type="transmembrane region" description="Helical" evidence="1">
    <location>
        <begin position="104"/>
        <end position="124"/>
    </location>
</feature>
<dbReference type="AlphaFoldDB" id="A0A1F7J2M9"/>
<evidence type="ECO:0000259" key="2">
    <source>
        <dbReference type="SMART" id="SM00014"/>
    </source>
</evidence>
<reference evidence="3 4" key="1">
    <citation type="journal article" date="2016" name="Nat. Commun.">
        <title>Thousands of microbial genomes shed light on interconnected biogeochemical processes in an aquifer system.</title>
        <authorList>
            <person name="Anantharaman K."/>
            <person name="Brown C.T."/>
            <person name="Hug L.A."/>
            <person name="Sharon I."/>
            <person name="Castelle C.J."/>
            <person name="Probst A.J."/>
            <person name="Thomas B.C."/>
            <person name="Singh A."/>
            <person name="Wilkins M.J."/>
            <person name="Karaoz U."/>
            <person name="Brodie E.L."/>
            <person name="Williams K.H."/>
            <person name="Hubbard S.S."/>
            <person name="Banfield J.F."/>
        </authorList>
    </citation>
    <scope>NUCLEOTIDE SEQUENCE [LARGE SCALE GENOMIC DNA]</scope>
</reference>
<evidence type="ECO:0000256" key="1">
    <source>
        <dbReference type="SAM" id="Phobius"/>
    </source>
</evidence>
<feature type="transmembrane region" description="Helical" evidence="1">
    <location>
        <begin position="29"/>
        <end position="54"/>
    </location>
</feature>
<feature type="transmembrane region" description="Helical" evidence="1">
    <location>
        <begin position="129"/>
        <end position="146"/>
    </location>
</feature>
<name>A0A1F7J2M9_9BACT</name>
<dbReference type="CDD" id="cd01610">
    <property type="entry name" value="PAP2_like"/>
    <property type="match status" value="1"/>
</dbReference>
<evidence type="ECO:0000313" key="3">
    <source>
        <dbReference type="EMBL" id="OGK49864.1"/>
    </source>
</evidence>
<dbReference type="Proteomes" id="UP000178558">
    <property type="component" value="Unassembled WGS sequence"/>
</dbReference>
<accession>A0A1F7J2M9</accession>
<keyword evidence="1" id="KW-0472">Membrane</keyword>
<dbReference type="PANTHER" id="PTHR14969:SF13">
    <property type="entry name" value="AT30094P"/>
    <property type="match status" value="1"/>
</dbReference>
<feature type="transmembrane region" description="Helical" evidence="1">
    <location>
        <begin position="152"/>
        <end position="169"/>
    </location>
</feature>
<feature type="transmembrane region" description="Helical" evidence="1">
    <location>
        <begin position="61"/>
        <end position="84"/>
    </location>
</feature>
<dbReference type="SMART" id="SM00014">
    <property type="entry name" value="acidPPc"/>
    <property type="match status" value="1"/>
</dbReference>
<feature type="domain" description="Phosphatidic acid phosphatase type 2/haloperoxidase" evidence="2">
    <location>
        <begin position="62"/>
        <end position="169"/>
    </location>
</feature>
<gene>
    <name evidence="3" type="ORF">A3B50_03700</name>
</gene>
<dbReference type="InterPro" id="IPR000326">
    <property type="entry name" value="PAP2/HPO"/>
</dbReference>
<dbReference type="Gene3D" id="1.20.144.10">
    <property type="entry name" value="Phosphatidic acid phosphatase type 2/haloperoxidase"/>
    <property type="match status" value="1"/>
</dbReference>
<proteinExistence type="predicted"/>
<keyword evidence="1" id="KW-0812">Transmembrane</keyword>
<dbReference type="Pfam" id="PF01569">
    <property type="entry name" value="PAP2"/>
    <property type="match status" value="1"/>
</dbReference>
<sequence length="175" mass="20266">MYKTLVAYDRTLTVFLHDLIPHNSFFNDVFSFFSIYGFSIAVWLVLLLVVVILEERKNKKFIWYLLSSIGSTFFFVEFVLKPFFARTRPVFLFKTFLTACPTGFSFPSGHAAVAFAAATIFAFFDKKRFWLYYILSFLIAFSRIYLGCHYLVDTLAGAIVGIFVAKTLLKLFKKK</sequence>
<keyword evidence="1" id="KW-1133">Transmembrane helix</keyword>
<evidence type="ECO:0000313" key="4">
    <source>
        <dbReference type="Proteomes" id="UP000178558"/>
    </source>
</evidence>